<gene>
    <name evidence="16" type="ORF">APU01nite_03920</name>
    <name evidence="17" type="ORF">SAMN04488100_10664</name>
</gene>
<evidence type="ECO:0000256" key="13">
    <source>
        <dbReference type="SAM" id="Phobius"/>
    </source>
</evidence>
<dbReference type="Proteomes" id="UP000321425">
    <property type="component" value="Unassembled WGS sequence"/>
</dbReference>
<name>A0A1H7S064_9LACT</name>
<feature type="domain" description="GH10" evidence="15">
    <location>
        <begin position="188"/>
        <end position="520"/>
    </location>
</feature>
<comment type="catalytic activity">
    <reaction evidence="1 12">
        <text>Endohydrolysis of (1-&gt;4)-beta-D-xylosidic linkages in xylans.</text>
        <dbReference type="EC" id="3.2.1.8"/>
    </reaction>
</comment>
<comment type="pathway">
    <text evidence="2">Glycan degradation; xylan degradation.</text>
</comment>
<evidence type="ECO:0000313" key="16">
    <source>
        <dbReference type="EMBL" id="GEK88353.1"/>
    </source>
</evidence>
<dbReference type="PROSITE" id="PS00591">
    <property type="entry name" value="GH10_1"/>
    <property type="match status" value="1"/>
</dbReference>
<keyword evidence="19" id="KW-1185">Reference proteome</keyword>
<dbReference type="RefSeq" id="WP_177165446.1">
    <property type="nucleotide sequence ID" value="NZ_BJUX01000002.1"/>
</dbReference>
<evidence type="ECO:0000256" key="9">
    <source>
        <dbReference type="ARBA" id="ARBA00023295"/>
    </source>
</evidence>
<evidence type="ECO:0000256" key="11">
    <source>
        <dbReference type="PROSITE-ProRule" id="PRU10061"/>
    </source>
</evidence>
<dbReference type="Pfam" id="PF02018">
    <property type="entry name" value="CBM_4_9"/>
    <property type="match status" value="1"/>
</dbReference>
<dbReference type="Gene3D" id="2.60.120.260">
    <property type="entry name" value="Galactose-binding domain-like"/>
    <property type="match status" value="1"/>
</dbReference>
<dbReference type="InterPro" id="IPR010502">
    <property type="entry name" value="Carb-bd_dom_fam9"/>
</dbReference>
<dbReference type="InterPro" id="IPR008979">
    <property type="entry name" value="Galactose-bd-like_sf"/>
</dbReference>
<keyword evidence="4 17" id="KW-0858">Xylan degradation</keyword>
<dbReference type="EC" id="3.2.1.8" evidence="12"/>
<protein>
    <recommendedName>
        <fullName evidence="12">Beta-xylanase</fullName>
        <ecNumber evidence="12">3.2.1.8</ecNumber>
    </recommendedName>
</protein>
<dbReference type="InterPro" id="IPR031158">
    <property type="entry name" value="GH10_AS"/>
</dbReference>
<evidence type="ECO:0000256" key="2">
    <source>
        <dbReference type="ARBA" id="ARBA00004851"/>
    </source>
</evidence>
<dbReference type="EMBL" id="BJUX01000002">
    <property type="protein sequence ID" value="GEK88353.1"/>
    <property type="molecule type" value="Genomic_DNA"/>
</dbReference>
<dbReference type="PROSITE" id="PS51760">
    <property type="entry name" value="GH10_2"/>
    <property type="match status" value="1"/>
</dbReference>
<dbReference type="Pfam" id="PF00331">
    <property type="entry name" value="Glyco_hydro_10"/>
    <property type="match status" value="1"/>
</dbReference>
<proteinExistence type="inferred from homology"/>
<keyword evidence="8 12" id="KW-0119">Carbohydrate metabolism</keyword>
<evidence type="ECO:0000256" key="12">
    <source>
        <dbReference type="RuleBase" id="RU361174"/>
    </source>
</evidence>
<evidence type="ECO:0000259" key="15">
    <source>
        <dbReference type="PROSITE" id="PS51760"/>
    </source>
</evidence>
<keyword evidence="9 12" id="KW-0326">Glycosidase</keyword>
<dbReference type="STRING" id="426703.SAMN04488100_10664"/>
<keyword evidence="13" id="KW-0472">Membrane</keyword>
<evidence type="ECO:0000313" key="18">
    <source>
        <dbReference type="Proteomes" id="UP000198548"/>
    </source>
</evidence>
<evidence type="ECO:0000256" key="5">
    <source>
        <dbReference type="ARBA" id="ARBA00022729"/>
    </source>
</evidence>
<keyword evidence="13" id="KW-0812">Transmembrane</keyword>
<dbReference type="SMART" id="SM00633">
    <property type="entry name" value="Glyco_10"/>
    <property type="match status" value="1"/>
</dbReference>
<evidence type="ECO:0000256" key="14">
    <source>
        <dbReference type="SAM" id="SignalP"/>
    </source>
</evidence>
<feature type="chain" id="PRO_5011697443" description="Beta-xylanase" evidence="14">
    <location>
        <begin position="30"/>
        <end position="764"/>
    </location>
</feature>
<dbReference type="PANTHER" id="PTHR31490">
    <property type="entry name" value="GLYCOSYL HYDROLASE"/>
    <property type="match status" value="1"/>
</dbReference>
<dbReference type="GO" id="GO:0045493">
    <property type="term" value="P:xylan catabolic process"/>
    <property type="evidence" value="ECO:0007669"/>
    <property type="project" value="UniProtKB-UniPathway"/>
</dbReference>
<evidence type="ECO:0000256" key="4">
    <source>
        <dbReference type="ARBA" id="ARBA00022651"/>
    </source>
</evidence>
<dbReference type="PANTHER" id="PTHR31490:SF90">
    <property type="entry name" value="ENDO-1,4-BETA-XYLANASE A"/>
    <property type="match status" value="1"/>
</dbReference>
<evidence type="ECO:0000256" key="7">
    <source>
        <dbReference type="ARBA" id="ARBA00022801"/>
    </source>
</evidence>
<dbReference type="Proteomes" id="UP000198548">
    <property type="component" value="Unassembled WGS sequence"/>
</dbReference>
<keyword evidence="13" id="KW-1133">Transmembrane helix</keyword>
<evidence type="ECO:0000256" key="1">
    <source>
        <dbReference type="ARBA" id="ARBA00000681"/>
    </source>
</evidence>
<keyword evidence="10 12" id="KW-0624">Polysaccharide degradation</keyword>
<evidence type="ECO:0000256" key="8">
    <source>
        <dbReference type="ARBA" id="ARBA00023277"/>
    </source>
</evidence>
<keyword evidence="6" id="KW-0677">Repeat</keyword>
<dbReference type="Gene3D" id="3.20.20.80">
    <property type="entry name" value="Glycosidases"/>
    <property type="match status" value="1"/>
</dbReference>
<dbReference type="SUPFAM" id="SSF51445">
    <property type="entry name" value="(Trans)glycosidases"/>
    <property type="match status" value="1"/>
</dbReference>
<dbReference type="Pfam" id="PF06452">
    <property type="entry name" value="CBM9_1"/>
    <property type="match status" value="1"/>
</dbReference>
<keyword evidence="5 14" id="KW-0732">Signal</keyword>
<accession>A0A1H7S064</accession>
<sequence>MLDKIKKAAGMCSTSLIMGAAFISVGASADEYEEVTVGFEEETHLLIPRGETESLTRTDLDAYSGEYSLLTENRSEAWNGPSIRIENKVDLSKEYLFSVWVKFADKALDDLQLSTQIGEGDNASYQIIDTQSASADEWINLEGTYRYDGNGDGFISVYVESVNNQTVPFYIDDFTMTSSELESDVSIETELQPIKDVYADHFLIGNAVSMAELEGRRLDLLTHHHNLVTAENAMKPEYAYGADREFDFKDQQRLVDRIQEEGLKLHGHVLVWHQQSPEWLHTQEGELLSRKEALQNMERHIEETILQYGDDVIAWEVVNEAMNDDPRDPEMWRAMLRRSEWYEAIGDDYLELAYMKAREVLDTNGWEDVQLYYNDYNDDNQNKATAIYNMVKEINDSYAEDNPGELLIDGIGMQGHYNIGTSVDNVRQSIERFRKLGVEIGITELDITAGGTGELSEEQEIDQALIYAGLFKLYKEHSDIISRVTFWGLNDATSWRSERSPLLFDRDLKAKKAYEAVIDPEGFLARYGKTGEVDKQTARAGYGTPDLSVTDDAVWTDAAELTVDRYQIAWKGASGIGRVLWDENNLYVRVEVTDDGIDVSGKESWEQDSVEVFVNTSLDDSASYQDGDGQYRVNAQGEESFGEMTDPSSIESRVHETDKGYTVQVAIPWQIIEPEPGQEIGFDLQINDANSGARESIAVWNDLTGQAYQNTSVFGVLELAQNGLSTTSSTNESDSWSPWMIGGTAGSLIVAGIGTLFVIKQKNQ</sequence>
<dbReference type="InterPro" id="IPR001000">
    <property type="entry name" value="GH10_dom"/>
</dbReference>
<dbReference type="InterPro" id="IPR044846">
    <property type="entry name" value="GH10"/>
</dbReference>
<reference evidence="17 18" key="1">
    <citation type="submission" date="2016-10" db="EMBL/GenBank/DDBJ databases">
        <authorList>
            <person name="de Groot N.N."/>
        </authorList>
    </citation>
    <scope>NUCLEOTIDE SEQUENCE [LARGE SCALE GENOMIC DNA]</scope>
    <source>
        <strain evidence="17 18">DSM 19182</strain>
    </source>
</reference>
<organism evidence="17 18">
    <name type="scientific">Alkalibacterium putridalgicola</name>
    <dbReference type="NCBI Taxonomy" id="426703"/>
    <lineage>
        <taxon>Bacteria</taxon>
        <taxon>Bacillati</taxon>
        <taxon>Bacillota</taxon>
        <taxon>Bacilli</taxon>
        <taxon>Lactobacillales</taxon>
        <taxon>Carnobacteriaceae</taxon>
        <taxon>Alkalibacterium</taxon>
    </lineage>
</organism>
<dbReference type="GO" id="GO:0031176">
    <property type="term" value="F:endo-1,4-beta-xylanase activity"/>
    <property type="evidence" value="ECO:0007669"/>
    <property type="project" value="UniProtKB-EC"/>
</dbReference>
<dbReference type="GO" id="GO:0030246">
    <property type="term" value="F:carbohydrate binding"/>
    <property type="evidence" value="ECO:0007669"/>
    <property type="project" value="InterPro"/>
</dbReference>
<dbReference type="UniPathway" id="UPA00114"/>
<evidence type="ECO:0000256" key="6">
    <source>
        <dbReference type="ARBA" id="ARBA00022737"/>
    </source>
</evidence>
<dbReference type="AlphaFoldDB" id="A0A1H7S064"/>
<dbReference type="InterPro" id="IPR017853">
    <property type="entry name" value="GH"/>
</dbReference>
<evidence type="ECO:0000256" key="3">
    <source>
        <dbReference type="ARBA" id="ARBA00007495"/>
    </source>
</evidence>
<dbReference type="InterPro" id="IPR003305">
    <property type="entry name" value="CenC_carb-bd"/>
</dbReference>
<dbReference type="EMBL" id="FOBL01000006">
    <property type="protein sequence ID" value="SEL65971.1"/>
    <property type="molecule type" value="Genomic_DNA"/>
</dbReference>
<dbReference type="SUPFAM" id="SSF49785">
    <property type="entry name" value="Galactose-binding domain-like"/>
    <property type="match status" value="1"/>
</dbReference>
<keyword evidence="7 12" id="KW-0378">Hydrolase</keyword>
<dbReference type="SUPFAM" id="SSF49344">
    <property type="entry name" value="CBD9-like"/>
    <property type="match status" value="1"/>
</dbReference>
<feature type="transmembrane region" description="Helical" evidence="13">
    <location>
        <begin position="736"/>
        <end position="759"/>
    </location>
</feature>
<evidence type="ECO:0000313" key="19">
    <source>
        <dbReference type="Proteomes" id="UP000321425"/>
    </source>
</evidence>
<feature type="active site" description="Nucleophile" evidence="11">
    <location>
        <position position="444"/>
    </location>
</feature>
<dbReference type="Gene3D" id="2.60.40.1190">
    <property type="match status" value="1"/>
</dbReference>
<reference evidence="16 19" key="2">
    <citation type="submission" date="2019-07" db="EMBL/GenBank/DDBJ databases">
        <title>Whole genome shotgun sequence of Alkalibacterium putridalgicola NBRC 103243.</title>
        <authorList>
            <person name="Hosoyama A."/>
            <person name="Uohara A."/>
            <person name="Ohji S."/>
            <person name="Ichikawa N."/>
        </authorList>
    </citation>
    <scope>NUCLEOTIDE SEQUENCE [LARGE SCALE GENOMIC DNA]</scope>
    <source>
        <strain evidence="16 19">NBRC 103243</strain>
    </source>
</reference>
<feature type="signal peptide" evidence="14">
    <location>
        <begin position="1"/>
        <end position="29"/>
    </location>
</feature>
<comment type="similarity">
    <text evidence="3 12">Belongs to the glycosyl hydrolase 10 (cellulase F) family.</text>
</comment>
<evidence type="ECO:0000256" key="10">
    <source>
        <dbReference type="ARBA" id="ARBA00023326"/>
    </source>
</evidence>
<dbReference type="PRINTS" id="PR00134">
    <property type="entry name" value="GLHYDRLASE10"/>
</dbReference>
<evidence type="ECO:0000313" key="17">
    <source>
        <dbReference type="EMBL" id="SEL65971.1"/>
    </source>
</evidence>